<dbReference type="AlphaFoldDB" id="A0AA88CXQ9"/>
<organism evidence="1 2">
    <name type="scientific">Ficus carica</name>
    <name type="common">Common fig</name>
    <dbReference type="NCBI Taxonomy" id="3494"/>
    <lineage>
        <taxon>Eukaryota</taxon>
        <taxon>Viridiplantae</taxon>
        <taxon>Streptophyta</taxon>
        <taxon>Embryophyta</taxon>
        <taxon>Tracheophyta</taxon>
        <taxon>Spermatophyta</taxon>
        <taxon>Magnoliopsida</taxon>
        <taxon>eudicotyledons</taxon>
        <taxon>Gunneridae</taxon>
        <taxon>Pentapetalae</taxon>
        <taxon>rosids</taxon>
        <taxon>fabids</taxon>
        <taxon>Rosales</taxon>
        <taxon>Moraceae</taxon>
        <taxon>Ficeae</taxon>
        <taxon>Ficus</taxon>
    </lineage>
</organism>
<dbReference type="EMBL" id="BTGU01000008">
    <property type="protein sequence ID" value="GMN38903.1"/>
    <property type="molecule type" value="Genomic_DNA"/>
</dbReference>
<sequence>MSWLAWSVPDHRLVTQATSPKELRLACSVGVVRFDNLTPVSELVFLNFPALGWSDWHEHLVS</sequence>
<gene>
    <name evidence="1" type="ORF">TIFTF001_008138</name>
</gene>
<dbReference type="Proteomes" id="UP001187192">
    <property type="component" value="Unassembled WGS sequence"/>
</dbReference>
<name>A0AA88CXQ9_FICCA</name>
<reference evidence="1" key="1">
    <citation type="submission" date="2023-07" db="EMBL/GenBank/DDBJ databases">
        <title>draft genome sequence of fig (Ficus carica).</title>
        <authorList>
            <person name="Takahashi T."/>
            <person name="Nishimura K."/>
        </authorList>
    </citation>
    <scope>NUCLEOTIDE SEQUENCE</scope>
</reference>
<comment type="caution">
    <text evidence="1">The sequence shown here is derived from an EMBL/GenBank/DDBJ whole genome shotgun (WGS) entry which is preliminary data.</text>
</comment>
<protein>
    <submittedName>
        <fullName evidence="1">Uncharacterized protein</fullName>
    </submittedName>
</protein>
<evidence type="ECO:0000313" key="1">
    <source>
        <dbReference type="EMBL" id="GMN38903.1"/>
    </source>
</evidence>
<proteinExistence type="predicted"/>
<evidence type="ECO:0000313" key="2">
    <source>
        <dbReference type="Proteomes" id="UP001187192"/>
    </source>
</evidence>
<accession>A0AA88CXQ9</accession>
<keyword evidence="2" id="KW-1185">Reference proteome</keyword>